<dbReference type="InterPro" id="IPR005835">
    <property type="entry name" value="NTP_transferase_dom"/>
</dbReference>
<evidence type="ECO:0000313" key="4">
    <source>
        <dbReference type="Proteomes" id="UP000192468"/>
    </source>
</evidence>
<organism evidence="3 4">
    <name type="scientific">Clostridium acidisoli DSM 12555</name>
    <dbReference type="NCBI Taxonomy" id="1121291"/>
    <lineage>
        <taxon>Bacteria</taxon>
        <taxon>Bacillati</taxon>
        <taxon>Bacillota</taxon>
        <taxon>Clostridia</taxon>
        <taxon>Eubacteriales</taxon>
        <taxon>Clostridiaceae</taxon>
        <taxon>Clostridium</taxon>
    </lineage>
</organism>
<reference evidence="3 4" key="1">
    <citation type="submission" date="2017-04" db="EMBL/GenBank/DDBJ databases">
        <authorList>
            <person name="Afonso C.L."/>
            <person name="Miller P.J."/>
            <person name="Scott M.A."/>
            <person name="Spackman E."/>
            <person name="Goraichik I."/>
            <person name="Dimitrov K.M."/>
            <person name="Suarez D.L."/>
            <person name="Swayne D.E."/>
        </authorList>
    </citation>
    <scope>NUCLEOTIDE SEQUENCE [LARGE SCALE GENOMIC DNA]</scope>
    <source>
        <strain evidence="3 4">DSM 12555</strain>
    </source>
</reference>
<protein>
    <submittedName>
        <fullName evidence="3">CBS domain-containing protein</fullName>
    </submittedName>
</protein>
<gene>
    <name evidence="3" type="ORF">SAMN02745134_01811</name>
</gene>
<feature type="domain" description="CBS" evidence="2">
    <location>
        <begin position="1"/>
        <end position="59"/>
    </location>
</feature>
<sequence>MPKALENLIIRCEDSILQAMQLININCKGILLVVDKDNKLLGTVTDGDIRRAILSGKKLNRNLSEIYNENFVFSYKDICISDVKKSFIEKKIKLLPIVDKCNKVIDYIEIDDLIDYDKLEKENPVLIMAGGLGTRLRPLTDDLPKPMVKVGDKPILQTIIEQFRSYGFKNILISVNYKADIIENYFRDGRDFGVSIKYIRETKRLGTAGAIRLAKKYLRRSFFVINGDILTNVNLYNLLKYHTDNNYKMTIGSRIYETQIPYGVLNVDETCVTSLKEKPIVDYLVSGGVYILNPEIVNNIPEDMYFDITQLIDMLINNKEKVGSFPITDYWMDIGKISDYYKANEDIKNIFK</sequence>
<evidence type="ECO:0000313" key="3">
    <source>
        <dbReference type="EMBL" id="SMC23217.1"/>
    </source>
</evidence>
<evidence type="ECO:0000259" key="2">
    <source>
        <dbReference type="PROSITE" id="PS51371"/>
    </source>
</evidence>
<dbReference type="Gene3D" id="3.90.550.10">
    <property type="entry name" value="Spore Coat Polysaccharide Biosynthesis Protein SpsA, Chain A"/>
    <property type="match status" value="1"/>
</dbReference>
<keyword evidence="4" id="KW-1185">Reference proteome</keyword>
<dbReference type="SUPFAM" id="SSF53448">
    <property type="entry name" value="Nucleotide-diphospho-sugar transferases"/>
    <property type="match status" value="1"/>
</dbReference>
<dbReference type="PANTHER" id="PTHR22572">
    <property type="entry name" value="SUGAR-1-PHOSPHATE GUANYL TRANSFERASE"/>
    <property type="match status" value="1"/>
</dbReference>
<dbReference type="RefSeq" id="WP_084115317.1">
    <property type="nucleotide sequence ID" value="NZ_FWXH01000005.1"/>
</dbReference>
<dbReference type="Pfam" id="PF00571">
    <property type="entry name" value="CBS"/>
    <property type="match status" value="1"/>
</dbReference>
<evidence type="ECO:0000256" key="1">
    <source>
        <dbReference type="PROSITE-ProRule" id="PRU00703"/>
    </source>
</evidence>
<dbReference type="OrthoDB" id="9801899at2"/>
<dbReference type="InterPro" id="IPR050486">
    <property type="entry name" value="Mannose-1P_guanyltransferase"/>
</dbReference>
<dbReference type="InterPro" id="IPR000644">
    <property type="entry name" value="CBS_dom"/>
</dbReference>
<dbReference type="InterPro" id="IPR046342">
    <property type="entry name" value="CBS_dom_sf"/>
</dbReference>
<dbReference type="SUPFAM" id="SSF54631">
    <property type="entry name" value="CBS-domain pair"/>
    <property type="match status" value="1"/>
</dbReference>
<dbReference type="CDD" id="cd06426">
    <property type="entry name" value="NTP_transferase_like_2"/>
    <property type="match status" value="1"/>
</dbReference>
<dbReference type="PROSITE" id="PS51371">
    <property type="entry name" value="CBS"/>
    <property type="match status" value="1"/>
</dbReference>
<dbReference type="Gene3D" id="3.10.580.10">
    <property type="entry name" value="CBS-domain"/>
    <property type="match status" value="1"/>
</dbReference>
<dbReference type="InterPro" id="IPR029044">
    <property type="entry name" value="Nucleotide-diphossugar_trans"/>
</dbReference>
<accession>A0A1W1XHB4</accession>
<dbReference type="EMBL" id="FWXH01000005">
    <property type="protein sequence ID" value="SMC23217.1"/>
    <property type="molecule type" value="Genomic_DNA"/>
</dbReference>
<dbReference type="STRING" id="1121291.SAMN02745134_01811"/>
<dbReference type="AlphaFoldDB" id="A0A1W1XHB4"/>
<dbReference type="Proteomes" id="UP000192468">
    <property type="component" value="Unassembled WGS sequence"/>
</dbReference>
<proteinExistence type="predicted"/>
<keyword evidence="1" id="KW-0129">CBS domain</keyword>
<name>A0A1W1XHB4_9CLOT</name>
<dbReference type="Pfam" id="PF00483">
    <property type="entry name" value="NTP_transferase"/>
    <property type="match status" value="1"/>
</dbReference>